<accession>A0A222YBB0</accession>
<dbReference type="OMA" id="FSNASHK"/>
<keyword evidence="1" id="KW-0472">Membrane</keyword>
<evidence type="ECO:0000313" key="2">
    <source>
        <dbReference type="EMBL" id="MQR26898.1"/>
    </source>
</evidence>
<protein>
    <submittedName>
        <fullName evidence="2">Uncharacterized protein</fullName>
    </submittedName>
</protein>
<comment type="caution">
    <text evidence="2">The sequence shown here is derived from an EMBL/GenBank/DDBJ whole genome shotgun (WGS) entry which is preliminary data.</text>
</comment>
<keyword evidence="1" id="KW-0812">Transmembrane</keyword>
<evidence type="ECO:0000256" key="1">
    <source>
        <dbReference type="SAM" id="Phobius"/>
    </source>
</evidence>
<keyword evidence="1" id="KW-1133">Transmembrane helix</keyword>
<feature type="transmembrane region" description="Helical" evidence="1">
    <location>
        <begin position="6"/>
        <end position="25"/>
    </location>
</feature>
<proteinExistence type="predicted"/>
<organism evidence="2 3">
    <name type="scientific">Leuconostoc mesenteroides</name>
    <dbReference type="NCBI Taxonomy" id="1245"/>
    <lineage>
        <taxon>Bacteria</taxon>
        <taxon>Bacillati</taxon>
        <taxon>Bacillota</taxon>
        <taxon>Bacilli</taxon>
        <taxon>Lactobacillales</taxon>
        <taxon>Lactobacillaceae</taxon>
        <taxon>Leuconostoc</taxon>
    </lineage>
</organism>
<evidence type="ECO:0000313" key="3">
    <source>
        <dbReference type="Proteomes" id="UP000469952"/>
    </source>
</evidence>
<name>A0A222YBB0_LEUME</name>
<feature type="transmembrane region" description="Helical" evidence="1">
    <location>
        <begin position="37"/>
        <end position="58"/>
    </location>
</feature>
<gene>
    <name evidence="2" type="ORF">GFV13_06375</name>
</gene>
<sequence length="72" mass="7940">MLNIITEILVLIMFVSGVGSFLTLRPAYEIRSKTQKIWVSIFLTAIIAAFIITLLTAVPDFIHGFIDGISGK</sequence>
<dbReference type="Proteomes" id="UP000469952">
    <property type="component" value="Unassembled WGS sequence"/>
</dbReference>
<reference evidence="2 3" key="1">
    <citation type="submission" date="2019-10" db="EMBL/GenBank/DDBJ databases">
        <title>WGS of Leuconostoc mesenteroides.</title>
        <authorList>
            <person name="Melo Bolivar J."/>
            <person name="Marino-Ramirez L."/>
            <person name="Villamil Diaz L.M."/>
        </authorList>
    </citation>
    <scope>NUCLEOTIDE SEQUENCE [LARGE SCALE GENOMIC DNA]</scope>
    <source>
        <strain evidence="2 3">M11</strain>
    </source>
</reference>
<dbReference type="AlphaFoldDB" id="A0A222YBB0"/>
<dbReference type="EMBL" id="WIPA01000008">
    <property type="protein sequence ID" value="MQR26898.1"/>
    <property type="molecule type" value="Genomic_DNA"/>
</dbReference>
<dbReference type="RefSeq" id="WP_011679947.1">
    <property type="nucleotide sequence ID" value="NZ_BBPK01000012.1"/>
</dbReference>
<dbReference type="GeneID" id="29576301"/>